<name>A0AAD5MKE0_PARTN</name>
<proteinExistence type="predicted"/>
<sequence>MECGARDGQNDFEEEAKAEGYDGCIEWEDDTEALCMKYEFYKKVKALQKDRNNAEILEVFDTLGVAATV</sequence>
<dbReference type="EMBL" id="JAHQIW010000634">
    <property type="protein sequence ID" value="KAJ1349264.1"/>
    <property type="molecule type" value="Genomic_DNA"/>
</dbReference>
<dbReference type="AlphaFoldDB" id="A0AAD5MKE0"/>
<gene>
    <name evidence="1" type="ORF">KIN20_004748</name>
</gene>
<evidence type="ECO:0000313" key="2">
    <source>
        <dbReference type="Proteomes" id="UP001196413"/>
    </source>
</evidence>
<evidence type="ECO:0000313" key="1">
    <source>
        <dbReference type="EMBL" id="KAJ1349264.1"/>
    </source>
</evidence>
<comment type="caution">
    <text evidence="1">The sequence shown here is derived from an EMBL/GenBank/DDBJ whole genome shotgun (WGS) entry which is preliminary data.</text>
</comment>
<keyword evidence="2" id="KW-1185">Reference proteome</keyword>
<protein>
    <submittedName>
        <fullName evidence="1">Uncharacterized protein</fullName>
    </submittedName>
</protein>
<accession>A0AAD5MKE0</accession>
<dbReference type="Proteomes" id="UP001196413">
    <property type="component" value="Unassembled WGS sequence"/>
</dbReference>
<reference evidence="1" key="1">
    <citation type="submission" date="2021-06" db="EMBL/GenBank/DDBJ databases">
        <title>Parelaphostrongylus tenuis whole genome reference sequence.</title>
        <authorList>
            <person name="Garwood T.J."/>
            <person name="Larsen P.A."/>
            <person name="Fountain-Jones N.M."/>
            <person name="Garbe J.R."/>
            <person name="Macchietto M.G."/>
            <person name="Kania S.A."/>
            <person name="Gerhold R.W."/>
            <person name="Richards J.E."/>
            <person name="Wolf T.M."/>
        </authorList>
    </citation>
    <scope>NUCLEOTIDE SEQUENCE</scope>
    <source>
        <strain evidence="1">MNPRO001-30</strain>
        <tissue evidence="1">Meninges</tissue>
    </source>
</reference>
<organism evidence="1 2">
    <name type="scientific">Parelaphostrongylus tenuis</name>
    <name type="common">Meningeal worm</name>
    <dbReference type="NCBI Taxonomy" id="148309"/>
    <lineage>
        <taxon>Eukaryota</taxon>
        <taxon>Metazoa</taxon>
        <taxon>Ecdysozoa</taxon>
        <taxon>Nematoda</taxon>
        <taxon>Chromadorea</taxon>
        <taxon>Rhabditida</taxon>
        <taxon>Rhabditina</taxon>
        <taxon>Rhabditomorpha</taxon>
        <taxon>Strongyloidea</taxon>
        <taxon>Metastrongylidae</taxon>
        <taxon>Parelaphostrongylus</taxon>
    </lineage>
</organism>